<dbReference type="Proteomes" id="UP001149009">
    <property type="component" value="Unassembled WGS sequence"/>
</dbReference>
<feature type="transmembrane region" description="Helical" evidence="1">
    <location>
        <begin position="12"/>
        <end position="32"/>
    </location>
</feature>
<keyword evidence="1" id="KW-1133">Transmembrane helix</keyword>
<evidence type="ECO:0000313" key="3">
    <source>
        <dbReference type="Proteomes" id="UP001149009"/>
    </source>
</evidence>
<gene>
    <name evidence="2" type="ORF">NYR54_05215</name>
</gene>
<protein>
    <submittedName>
        <fullName evidence="2">Uncharacterized protein</fullName>
    </submittedName>
</protein>
<dbReference type="AlphaFoldDB" id="A0A9X2X5S1"/>
<keyword evidence="1" id="KW-0472">Membrane</keyword>
<keyword evidence="1" id="KW-0812">Transmembrane</keyword>
<reference evidence="2" key="1">
    <citation type="submission" date="2022-08" db="EMBL/GenBank/DDBJ databases">
        <title>Chelativorans sichuanense sp. nov., a paraffin oil-degrading bacterium isolated from a mixture of oil-based drill cuttings and paddy soil.</title>
        <authorList>
            <person name="Yu J."/>
            <person name="Liu H."/>
            <person name="Chen Q."/>
        </authorList>
    </citation>
    <scope>NUCLEOTIDE SEQUENCE</scope>
    <source>
        <strain evidence="2">SCAU 2101</strain>
    </source>
</reference>
<feature type="transmembrane region" description="Helical" evidence="1">
    <location>
        <begin position="44"/>
        <end position="64"/>
    </location>
</feature>
<comment type="caution">
    <text evidence="2">The sequence shown here is derived from an EMBL/GenBank/DDBJ whole genome shotgun (WGS) entry which is preliminary data.</text>
</comment>
<feature type="transmembrane region" description="Helical" evidence="1">
    <location>
        <begin position="70"/>
        <end position="91"/>
    </location>
</feature>
<accession>A0A9X2X5S1</accession>
<dbReference type="RefSeq" id="WP_261514552.1">
    <property type="nucleotide sequence ID" value="NZ_JAODNV010000006.1"/>
</dbReference>
<organism evidence="2 3">
    <name type="scientific">Chelativorans petroleitrophicus</name>
    <dbReference type="NCBI Taxonomy" id="2975484"/>
    <lineage>
        <taxon>Bacteria</taxon>
        <taxon>Pseudomonadati</taxon>
        <taxon>Pseudomonadota</taxon>
        <taxon>Alphaproteobacteria</taxon>
        <taxon>Hyphomicrobiales</taxon>
        <taxon>Phyllobacteriaceae</taxon>
        <taxon>Chelativorans</taxon>
    </lineage>
</organism>
<name>A0A9X2X5S1_9HYPH</name>
<evidence type="ECO:0000313" key="2">
    <source>
        <dbReference type="EMBL" id="MCT8989697.1"/>
    </source>
</evidence>
<proteinExistence type="predicted"/>
<dbReference type="EMBL" id="JAODNV010000006">
    <property type="protein sequence ID" value="MCT8989697.1"/>
    <property type="molecule type" value="Genomic_DNA"/>
</dbReference>
<keyword evidence="3" id="KW-1185">Reference proteome</keyword>
<evidence type="ECO:0000256" key="1">
    <source>
        <dbReference type="SAM" id="Phobius"/>
    </source>
</evidence>
<sequence>MLSKLDTTWLVFAVAAVAMLSYLFSTGLNALLREAGFGTVPNAIIMMFGFFGAIYAGNFVGMRFSLIEGVFVGLAGAFVLLLALVLLKAALDRMA</sequence>